<dbReference type="PROSITE" id="PS50097">
    <property type="entry name" value="BTB"/>
    <property type="match status" value="1"/>
</dbReference>
<dbReference type="WormBase" id="Y97E10AR.1">
    <property type="protein sequence ID" value="CE33347"/>
    <property type="gene ID" value="WBGene00022396"/>
</dbReference>
<dbReference type="OrthoDB" id="5774146at2759"/>
<dbReference type="InParanoid" id="Q9N2U9"/>
<dbReference type="FunCoup" id="Q9N2U9">
    <property type="interactions" value="1363"/>
</dbReference>
<protein>
    <submittedName>
        <fullName evidence="2">BTB domain-containing protein</fullName>
    </submittedName>
</protein>
<dbReference type="PaxDb" id="6239-Y97E10AR.1.2"/>
<dbReference type="SMR" id="Q9N2U9"/>
<dbReference type="InterPro" id="IPR011333">
    <property type="entry name" value="SKP1/BTB/POZ_sf"/>
</dbReference>
<gene>
    <name evidence="2" type="ORF">CELE_Y97E10AR.1</name>
    <name evidence="2 4" type="ORF">Y97E10AR.1</name>
</gene>
<dbReference type="Gene3D" id="3.30.710.10">
    <property type="entry name" value="Potassium Channel Kv1.1, Chain A"/>
    <property type="match status" value="2"/>
</dbReference>
<dbReference type="EMBL" id="BX284605">
    <property type="protein sequence ID" value="CCD71177.1"/>
    <property type="molecule type" value="Genomic_DNA"/>
</dbReference>
<dbReference type="KEGG" id="cel:CELE_Y97E10AR.1"/>
<dbReference type="AGR" id="WB:WBGene00022396"/>
<dbReference type="Pfam" id="PF00651">
    <property type="entry name" value="BTB"/>
    <property type="match status" value="2"/>
</dbReference>
<evidence type="ECO:0000259" key="1">
    <source>
        <dbReference type="PROSITE" id="PS50097"/>
    </source>
</evidence>
<accession>Q9N2U9</accession>
<keyword evidence="3" id="KW-1185">Reference proteome</keyword>
<dbReference type="AlphaFoldDB" id="Q9N2U9"/>
<dbReference type="eggNOG" id="ENOG502TFFX">
    <property type="taxonomic scope" value="Eukaryota"/>
</dbReference>
<sequence>MIRQEPKAYFLYENVDLSSFSELEPACKELDFAAFEDIHASCLLRITNTADLEVRLRRDGPPNDQWLAKGVMKVILWNEHFEIDGSYPATWCNEKPFHLVDLMSRKSLKSEIGAEMFNVEISIKFDKWEGLKVLKLFQFDHQYLDSDLNINVQGENFYMRSKTLFKEVPALQEYLEQNFEPGTKKYMMHELNGQRSIKAFRTLLQVSFRCSFITNIHEVGEVLTLAYRFEYPELKKKCEYYLISEPESDWFQKLVFADLYELPLLRTHVLNNTIGLAQIWRNLHLHRFLSTETIRAITCKAIELKNQKNFGDGPSTGWAKLDLHTITENRWERLKRVPICIAAPEPDVTARVEKFESTFMPKHFGVELITPEFSFVEKCLNLFTYKVQLGPDHRLLFKLDWNNIQTDNFVWSATANVFIRLQYQGSQKFEISERVIFDYDHQSIFFDGLHIQNVFPGGVEHLLDGLGNNPTLPKIEIMVVVDKIRGLELTPFDPSLDSDEEMDDEWILQPSRTSPIVCCGKYLYVDKEVLRKQSRVFSKIFEQTYEPITIPLTFDKFEAFSSLLEFLHGEDIYFNYNNVFKIIELARAFDADDILEQAIDWIFNEPQNGKLEKLEFSERYAIPELQKVITDNILDLDELFQIMKHPAKLSRRLLQILQDRMINLPIPADEEKEFE</sequence>
<organism evidence="2 3">
    <name type="scientific">Caenorhabditis elegans</name>
    <dbReference type="NCBI Taxonomy" id="6239"/>
    <lineage>
        <taxon>Eukaryota</taxon>
        <taxon>Metazoa</taxon>
        <taxon>Ecdysozoa</taxon>
        <taxon>Nematoda</taxon>
        <taxon>Chromadorea</taxon>
        <taxon>Rhabditida</taxon>
        <taxon>Rhabditina</taxon>
        <taxon>Rhabditomorpha</taxon>
        <taxon>Rhabditoidea</taxon>
        <taxon>Rhabditidae</taxon>
        <taxon>Peloderinae</taxon>
        <taxon>Caenorhabditis</taxon>
    </lineage>
</organism>
<dbReference type="UCSC" id="Y97E10AR.1">
    <property type="organism name" value="c. elegans"/>
</dbReference>
<dbReference type="RefSeq" id="NP_505058.2">
    <property type="nucleotide sequence ID" value="NM_072657.4"/>
</dbReference>
<dbReference type="SMART" id="SM00225">
    <property type="entry name" value="BTB"/>
    <property type="match status" value="2"/>
</dbReference>
<dbReference type="Bgee" id="WBGene00022396">
    <property type="expression patterns" value="Expressed in pharyngeal muscle cell (C elegans) and 3 other cell types or tissues"/>
</dbReference>
<dbReference type="PANTHER" id="PTHR47022:SF1">
    <property type="entry name" value="BTB AND MATH DOMAIN-CONTAINING PROTEIN 36-RELATED"/>
    <property type="match status" value="1"/>
</dbReference>
<feature type="domain" description="BTB" evidence="1">
    <location>
        <begin position="512"/>
        <end position="576"/>
    </location>
</feature>
<dbReference type="GeneID" id="179174"/>
<evidence type="ECO:0000313" key="2">
    <source>
        <dbReference type="EMBL" id="CCD71177.1"/>
    </source>
</evidence>
<name>Q9N2U9_CAEEL</name>
<dbReference type="CTD" id="179174"/>
<dbReference type="Proteomes" id="UP000001940">
    <property type="component" value="Chromosome V"/>
</dbReference>
<dbReference type="InterPro" id="IPR000210">
    <property type="entry name" value="BTB/POZ_dom"/>
</dbReference>
<proteinExistence type="predicted"/>
<evidence type="ECO:0000313" key="3">
    <source>
        <dbReference type="Proteomes" id="UP000001940"/>
    </source>
</evidence>
<evidence type="ECO:0000313" key="4">
    <source>
        <dbReference type="WormBase" id="Y97E10AR.1"/>
    </source>
</evidence>
<dbReference type="OMA" id="TYEPITI"/>
<dbReference type="HOGENOM" id="CLU_407247_0_0_1"/>
<reference evidence="2 3" key="1">
    <citation type="journal article" date="1998" name="Science">
        <title>Genome sequence of the nematode C. elegans: a platform for investigating biology.</title>
        <authorList>
            <consortium name="The C. elegans sequencing consortium"/>
            <person name="Sulson J.E."/>
            <person name="Waterston R."/>
        </authorList>
    </citation>
    <scope>NUCLEOTIDE SEQUENCE [LARGE SCALE GENOMIC DNA]</scope>
    <source>
        <strain evidence="2 3">Bristol N2</strain>
    </source>
</reference>
<dbReference type="CDD" id="cd01165">
    <property type="entry name" value="BTB_POZ"/>
    <property type="match status" value="1"/>
</dbReference>
<dbReference type="PANTHER" id="PTHR47022">
    <property type="entry name" value="BTB AND MATH DOMAIN-CONTAINING PROTEIN 36-RELATED"/>
    <property type="match status" value="1"/>
</dbReference>
<dbReference type="SUPFAM" id="SSF54695">
    <property type="entry name" value="POZ domain"/>
    <property type="match status" value="2"/>
</dbReference>